<organism evidence="1 2">
    <name type="scientific">Bugula neritina</name>
    <name type="common">Brown bryozoan</name>
    <name type="synonym">Sertularia neritina</name>
    <dbReference type="NCBI Taxonomy" id="10212"/>
    <lineage>
        <taxon>Eukaryota</taxon>
        <taxon>Metazoa</taxon>
        <taxon>Spiralia</taxon>
        <taxon>Lophotrochozoa</taxon>
        <taxon>Bryozoa</taxon>
        <taxon>Gymnolaemata</taxon>
        <taxon>Cheilostomatida</taxon>
        <taxon>Flustrina</taxon>
        <taxon>Buguloidea</taxon>
        <taxon>Bugulidae</taxon>
        <taxon>Bugula</taxon>
    </lineage>
</organism>
<protein>
    <submittedName>
        <fullName evidence="1">Uncharacterized protein</fullName>
    </submittedName>
</protein>
<dbReference type="AlphaFoldDB" id="A0A7J7J4V5"/>
<dbReference type="EMBL" id="VXIV02003150">
    <property type="protein sequence ID" value="KAF6020701.1"/>
    <property type="molecule type" value="Genomic_DNA"/>
</dbReference>
<proteinExistence type="predicted"/>
<accession>A0A7J7J4V5</accession>
<dbReference type="Proteomes" id="UP000593567">
    <property type="component" value="Unassembled WGS sequence"/>
</dbReference>
<gene>
    <name evidence="1" type="ORF">EB796_020998</name>
</gene>
<comment type="caution">
    <text evidence="1">The sequence shown here is derived from an EMBL/GenBank/DDBJ whole genome shotgun (WGS) entry which is preliminary data.</text>
</comment>
<sequence length="69" mass="7954">MLTKNIFACQFLKISRIIMTIATLLKGTDQQQPLCFLFGLLEKGEMMFPQAILAPKKVHIYSTKIWCTF</sequence>
<evidence type="ECO:0000313" key="1">
    <source>
        <dbReference type="EMBL" id="KAF6020701.1"/>
    </source>
</evidence>
<keyword evidence="2" id="KW-1185">Reference proteome</keyword>
<evidence type="ECO:0000313" key="2">
    <source>
        <dbReference type="Proteomes" id="UP000593567"/>
    </source>
</evidence>
<reference evidence="1" key="1">
    <citation type="submission" date="2020-06" db="EMBL/GenBank/DDBJ databases">
        <title>Draft genome of Bugula neritina, a colonial animal packing powerful symbionts and potential medicines.</title>
        <authorList>
            <person name="Rayko M."/>
        </authorList>
    </citation>
    <scope>NUCLEOTIDE SEQUENCE [LARGE SCALE GENOMIC DNA]</scope>
    <source>
        <strain evidence="1">Kwan_BN1</strain>
    </source>
</reference>
<name>A0A7J7J4V5_BUGNE</name>